<dbReference type="OrthoDB" id="4518949at2"/>
<evidence type="ECO:0000313" key="2">
    <source>
        <dbReference type="EMBL" id="TWU01631.1"/>
    </source>
</evidence>
<proteinExistence type="predicted"/>
<evidence type="ECO:0000313" key="3">
    <source>
        <dbReference type="Proteomes" id="UP000316213"/>
    </source>
</evidence>
<organism evidence="2 3">
    <name type="scientific">Neorhodopirellula pilleata</name>
    <dbReference type="NCBI Taxonomy" id="2714738"/>
    <lineage>
        <taxon>Bacteria</taxon>
        <taxon>Pseudomonadati</taxon>
        <taxon>Planctomycetota</taxon>
        <taxon>Planctomycetia</taxon>
        <taxon>Pirellulales</taxon>
        <taxon>Pirellulaceae</taxon>
        <taxon>Neorhodopirellula</taxon>
    </lineage>
</organism>
<dbReference type="InterPro" id="IPR025406">
    <property type="entry name" value="DUF4132"/>
</dbReference>
<gene>
    <name evidence="2" type="ORF">Pla100_13660</name>
</gene>
<reference evidence="2 3" key="1">
    <citation type="submission" date="2019-02" db="EMBL/GenBank/DDBJ databases">
        <title>Deep-cultivation of Planctomycetes and their phenomic and genomic characterization uncovers novel biology.</title>
        <authorList>
            <person name="Wiegand S."/>
            <person name="Jogler M."/>
            <person name="Boedeker C."/>
            <person name="Pinto D."/>
            <person name="Vollmers J."/>
            <person name="Rivas-Marin E."/>
            <person name="Kohn T."/>
            <person name="Peeters S.H."/>
            <person name="Heuer A."/>
            <person name="Rast P."/>
            <person name="Oberbeckmann S."/>
            <person name="Bunk B."/>
            <person name="Jeske O."/>
            <person name="Meyerdierks A."/>
            <person name="Storesund J.E."/>
            <person name="Kallscheuer N."/>
            <person name="Luecker S."/>
            <person name="Lage O.M."/>
            <person name="Pohl T."/>
            <person name="Merkel B.J."/>
            <person name="Hornburger P."/>
            <person name="Mueller R.-W."/>
            <person name="Bruemmer F."/>
            <person name="Labrenz M."/>
            <person name="Spormann A.M."/>
            <person name="Op Den Camp H."/>
            <person name="Overmann J."/>
            <person name="Amann R."/>
            <person name="Jetten M.S.M."/>
            <person name="Mascher T."/>
            <person name="Medema M.H."/>
            <person name="Devos D.P."/>
            <person name="Kaster A.-K."/>
            <person name="Ovreas L."/>
            <person name="Rohde M."/>
            <person name="Galperin M.Y."/>
            <person name="Jogler C."/>
        </authorList>
    </citation>
    <scope>NUCLEOTIDE SEQUENCE [LARGE SCALE GENOMIC DNA]</scope>
    <source>
        <strain evidence="2 3">Pla100</strain>
    </source>
</reference>
<dbReference type="AlphaFoldDB" id="A0A5C6AQA8"/>
<evidence type="ECO:0000259" key="1">
    <source>
        <dbReference type="Pfam" id="PF13569"/>
    </source>
</evidence>
<protein>
    <recommendedName>
        <fullName evidence="1">DUF4132 domain-containing protein</fullName>
    </recommendedName>
</protein>
<dbReference type="Proteomes" id="UP000316213">
    <property type="component" value="Unassembled WGS sequence"/>
</dbReference>
<comment type="caution">
    <text evidence="2">The sequence shown here is derived from an EMBL/GenBank/DDBJ whole genome shotgun (WGS) entry which is preliminary data.</text>
</comment>
<feature type="domain" description="DUF4132" evidence="1">
    <location>
        <begin position="32"/>
        <end position="215"/>
    </location>
</feature>
<accession>A0A5C6AQA8</accession>
<dbReference type="Pfam" id="PF13569">
    <property type="entry name" value="DUF4132"/>
    <property type="match status" value="1"/>
</dbReference>
<dbReference type="EMBL" id="SJPM01000002">
    <property type="protein sequence ID" value="TWU01631.1"/>
    <property type="molecule type" value="Genomic_DNA"/>
</dbReference>
<name>A0A5C6AQA8_9BACT</name>
<keyword evidence="3" id="KW-1185">Reference proteome</keyword>
<sequence>MVAEAVAAWLPGERGYEIGLRKGKLVCRNPQGKTLASLPKWLKESEIAESLRALAEWLDDHQAECRHTIERWMLRSLSVPREVVNEIWADPDWRSSLENLVVAPVDAKGKPNFEKTGLLKQVDAQRGLGVVDLDGETRWHKSPAMTVPHPILIADLEELRELASDLSITQTIDQLYRPVHQPTKDQAELKSINDYTEGMFEQLNFALSLCRRLGYPVRGGYATCRVWENDVMIEARYYVGDEYPEAETYTGPLVFVDANDKAVKIADLGPVTFSEGVRMASAIYAKRKVEESASEETP</sequence>